<comment type="similarity">
    <text evidence="1">Belongs to the GHMP kinase family. GalK subfamily.</text>
</comment>
<organism evidence="15 16">
    <name type="scientific">Pedobacter polaris</name>
    <dbReference type="NCBI Taxonomy" id="2571273"/>
    <lineage>
        <taxon>Bacteria</taxon>
        <taxon>Pseudomonadati</taxon>
        <taxon>Bacteroidota</taxon>
        <taxon>Sphingobacteriia</taxon>
        <taxon>Sphingobacteriales</taxon>
        <taxon>Sphingobacteriaceae</taxon>
        <taxon>Pedobacter</taxon>
    </lineage>
</organism>
<evidence type="ECO:0000256" key="3">
    <source>
        <dbReference type="ARBA" id="ARBA00022679"/>
    </source>
</evidence>
<feature type="domain" description="GHMP kinase N-terminal" evidence="12">
    <location>
        <begin position="89"/>
        <end position="177"/>
    </location>
</feature>
<accession>A0A4U1CTQ4</accession>
<dbReference type="PANTHER" id="PTHR10457">
    <property type="entry name" value="MEVALONATE KINASE/GALACTOKINASE"/>
    <property type="match status" value="1"/>
</dbReference>
<dbReference type="AlphaFoldDB" id="A0A4U1CTQ4"/>
<dbReference type="InterPro" id="IPR000705">
    <property type="entry name" value="Galactokinase"/>
</dbReference>
<dbReference type="GO" id="GO:0004335">
    <property type="term" value="F:galactokinase activity"/>
    <property type="evidence" value="ECO:0007669"/>
    <property type="project" value="UniProtKB-UniRule"/>
</dbReference>
<evidence type="ECO:0000256" key="2">
    <source>
        <dbReference type="ARBA" id="ARBA00022490"/>
    </source>
</evidence>
<dbReference type="InterPro" id="IPR013750">
    <property type="entry name" value="GHMP_kinase_C_dom"/>
</dbReference>
<evidence type="ECO:0000256" key="9">
    <source>
        <dbReference type="ARBA" id="ARBA00023144"/>
    </source>
</evidence>
<evidence type="ECO:0000256" key="6">
    <source>
        <dbReference type="ARBA" id="ARBA00022777"/>
    </source>
</evidence>
<dbReference type="Pfam" id="PF00288">
    <property type="entry name" value="GHMP_kinases_N"/>
    <property type="match status" value="1"/>
</dbReference>
<dbReference type="InterPro" id="IPR036554">
    <property type="entry name" value="GHMP_kinase_C_sf"/>
</dbReference>
<evidence type="ECO:0000256" key="8">
    <source>
        <dbReference type="ARBA" id="ARBA00022842"/>
    </source>
</evidence>
<dbReference type="SUPFAM" id="SSF55060">
    <property type="entry name" value="GHMP Kinase, C-terminal domain"/>
    <property type="match status" value="1"/>
</dbReference>
<dbReference type="PRINTS" id="PR00473">
    <property type="entry name" value="GALCTOKINASE"/>
</dbReference>
<dbReference type="OrthoDB" id="250531at2"/>
<keyword evidence="5" id="KW-0547">Nucleotide-binding</keyword>
<dbReference type="InterPro" id="IPR014721">
    <property type="entry name" value="Ribsml_uS5_D2-typ_fold_subgr"/>
</dbReference>
<dbReference type="InterPro" id="IPR019539">
    <property type="entry name" value="GalKase_N"/>
</dbReference>
<reference evidence="15 16" key="1">
    <citation type="submission" date="2019-04" db="EMBL/GenBank/DDBJ databases">
        <title>Pedobacter sp. RP-3-22 sp. nov., isolated from Arctic soil.</title>
        <authorList>
            <person name="Dahal R.H."/>
            <person name="Kim D.-U."/>
        </authorList>
    </citation>
    <scope>NUCLEOTIDE SEQUENCE [LARGE SCALE GENOMIC DNA]</scope>
    <source>
        <strain evidence="15 16">RP-3-22</strain>
    </source>
</reference>
<dbReference type="SUPFAM" id="SSF54211">
    <property type="entry name" value="Ribosomal protein S5 domain 2-like"/>
    <property type="match status" value="1"/>
</dbReference>
<feature type="domain" description="GHMP kinase C-terminal" evidence="13">
    <location>
        <begin position="279"/>
        <end position="361"/>
    </location>
</feature>
<evidence type="ECO:0000259" key="13">
    <source>
        <dbReference type="Pfam" id="PF08544"/>
    </source>
</evidence>
<evidence type="ECO:0000259" key="12">
    <source>
        <dbReference type="Pfam" id="PF00288"/>
    </source>
</evidence>
<keyword evidence="7" id="KW-0067">ATP-binding</keyword>
<proteinExistence type="inferred from homology"/>
<protein>
    <recommendedName>
        <fullName evidence="11">Galactokinase</fullName>
        <ecNumber evidence="11">2.7.1.6</ecNumber>
    </recommendedName>
</protein>
<sequence length="383" mass="42844">MIIESIELAFQTHFNRVPIIVRSPARINIIGEHTACSDGYVMPVAIDIAIYVAVSRRNDEEIHLYAESYGEAFQAKLSDLKQTEKDWVNYILGVADQLQKWGYHIGGFNLYIDGDVPLGTRLSSSAAIACATGYALMELFSLSASKLDLVKIAQMTEQGFAGVENGFIDQFAAVFGKRGNAILLDCKSMFYDYIPLKLNGYQLVLLNTNIKYSLSNSASTLVRAQCEQGLAWVKANISQVTSLSEVNIKMLDKYVKHKDIDVYRKCKFIIEENQRIISAAEQLKNGNLKGLGQAMFQAHDGLREFYQVSCKKLDFLVDSVKSLPYVLGARMMGEGFDGCTLSIVKEEKIDEFIEKITQAYEDEFSKKLDSYVVETDDGVTLIL</sequence>
<gene>
    <name evidence="15" type="primary">galK</name>
    <name evidence="15" type="ORF">FA048_09855</name>
</gene>
<evidence type="ECO:0000256" key="5">
    <source>
        <dbReference type="ARBA" id="ARBA00022741"/>
    </source>
</evidence>
<evidence type="ECO:0000256" key="10">
    <source>
        <dbReference type="ARBA" id="ARBA00023277"/>
    </source>
</evidence>
<comment type="caution">
    <text evidence="15">The sequence shown here is derived from an EMBL/GenBank/DDBJ whole genome shotgun (WGS) entry which is preliminary data.</text>
</comment>
<dbReference type="EC" id="2.7.1.6" evidence="11"/>
<feature type="domain" description="Galactokinase N-terminal" evidence="14">
    <location>
        <begin position="9"/>
        <end position="56"/>
    </location>
</feature>
<keyword evidence="9" id="KW-0299">Galactose metabolism</keyword>
<evidence type="ECO:0000259" key="14">
    <source>
        <dbReference type="Pfam" id="PF10509"/>
    </source>
</evidence>
<dbReference type="Proteomes" id="UP000309488">
    <property type="component" value="Unassembled WGS sequence"/>
</dbReference>
<keyword evidence="4" id="KW-0479">Metal-binding</keyword>
<evidence type="ECO:0000256" key="1">
    <source>
        <dbReference type="ARBA" id="ARBA00006566"/>
    </source>
</evidence>
<dbReference type="GO" id="GO:0005829">
    <property type="term" value="C:cytosol"/>
    <property type="evidence" value="ECO:0007669"/>
    <property type="project" value="TreeGrafter"/>
</dbReference>
<evidence type="ECO:0000313" key="15">
    <source>
        <dbReference type="EMBL" id="TKC10480.1"/>
    </source>
</evidence>
<dbReference type="NCBIfam" id="TIGR00131">
    <property type="entry name" value="gal_kin"/>
    <property type="match status" value="1"/>
</dbReference>
<keyword evidence="8" id="KW-0460">Magnesium</keyword>
<evidence type="ECO:0000256" key="11">
    <source>
        <dbReference type="NCBIfam" id="TIGR00131"/>
    </source>
</evidence>
<dbReference type="Pfam" id="PF10509">
    <property type="entry name" value="GalKase_gal_bdg"/>
    <property type="match status" value="1"/>
</dbReference>
<dbReference type="InterPro" id="IPR006206">
    <property type="entry name" value="Mevalonate/galactokinase"/>
</dbReference>
<keyword evidence="2" id="KW-0963">Cytoplasm</keyword>
<dbReference type="EMBL" id="SWBR01000002">
    <property type="protein sequence ID" value="TKC10480.1"/>
    <property type="molecule type" value="Genomic_DNA"/>
</dbReference>
<dbReference type="InterPro" id="IPR020568">
    <property type="entry name" value="Ribosomal_Su5_D2-typ_SF"/>
</dbReference>
<keyword evidence="10" id="KW-0119">Carbohydrate metabolism</keyword>
<dbReference type="GO" id="GO:0005524">
    <property type="term" value="F:ATP binding"/>
    <property type="evidence" value="ECO:0007669"/>
    <property type="project" value="UniProtKB-UniRule"/>
</dbReference>
<evidence type="ECO:0000256" key="4">
    <source>
        <dbReference type="ARBA" id="ARBA00022723"/>
    </source>
</evidence>
<dbReference type="Pfam" id="PF08544">
    <property type="entry name" value="GHMP_kinases_C"/>
    <property type="match status" value="1"/>
</dbReference>
<dbReference type="InterPro" id="IPR006204">
    <property type="entry name" value="GHMP_kinase_N_dom"/>
</dbReference>
<evidence type="ECO:0000256" key="7">
    <source>
        <dbReference type="ARBA" id="ARBA00022840"/>
    </source>
</evidence>
<keyword evidence="6 15" id="KW-0418">Kinase</keyword>
<dbReference type="FunFam" id="3.30.70.890:FF:000001">
    <property type="entry name" value="Galactokinase"/>
    <property type="match status" value="1"/>
</dbReference>
<evidence type="ECO:0000313" key="16">
    <source>
        <dbReference type="Proteomes" id="UP000309488"/>
    </source>
</evidence>
<dbReference type="GO" id="GO:0006012">
    <property type="term" value="P:galactose metabolic process"/>
    <property type="evidence" value="ECO:0007669"/>
    <property type="project" value="UniProtKB-UniRule"/>
</dbReference>
<keyword evidence="16" id="KW-1185">Reference proteome</keyword>
<dbReference type="FunFam" id="3.30.230.10:FF:000017">
    <property type="entry name" value="Galactokinase"/>
    <property type="match status" value="1"/>
</dbReference>
<dbReference type="PIRSF" id="PIRSF000530">
    <property type="entry name" value="Galactokinase"/>
    <property type="match status" value="1"/>
</dbReference>
<name>A0A4U1CTQ4_9SPHI</name>
<dbReference type="Gene3D" id="3.30.230.10">
    <property type="match status" value="1"/>
</dbReference>
<dbReference type="PANTHER" id="PTHR10457:SF7">
    <property type="entry name" value="GALACTOKINASE-RELATED"/>
    <property type="match status" value="1"/>
</dbReference>
<dbReference type="Gene3D" id="3.30.70.890">
    <property type="entry name" value="GHMP kinase, C-terminal domain"/>
    <property type="match status" value="1"/>
</dbReference>
<dbReference type="GO" id="GO:0046872">
    <property type="term" value="F:metal ion binding"/>
    <property type="evidence" value="ECO:0007669"/>
    <property type="project" value="UniProtKB-KW"/>
</dbReference>
<keyword evidence="3 15" id="KW-0808">Transferase</keyword>
<dbReference type="RefSeq" id="WP_136840362.1">
    <property type="nucleotide sequence ID" value="NZ_SWBR01000002.1"/>
</dbReference>
<dbReference type="PRINTS" id="PR00959">
    <property type="entry name" value="MEVGALKINASE"/>
</dbReference>